<dbReference type="GO" id="GO:0000428">
    <property type="term" value="C:DNA-directed RNA polymerase complex"/>
    <property type="evidence" value="ECO:0007669"/>
    <property type="project" value="UniProtKB-KW"/>
</dbReference>
<evidence type="ECO:0000256" key="11">
    <source>
        <dbReference type="HAMAP-Rule" id="MF_00700"/>
    </source>
</evidence>
<evidence type="ECO:0000313" key="15">
    <source>
        <dbReference type="Proteomes" id="UP000240569"/>
    </source>
</evidence>
<evidence type="ECO:0000256" key="9">
    <source>
        <dbReference type="ARBA" id="ARBA00023163"/>
    </source>
</evidence>
<dbReference type="Pfam" id="PF01896">
    <property type="entry name" value="DNA_primase_S"/>
    <property type="match status" value="1"/>
</dbReference>
<organism evidence="14 15">
    <name type="scientific">Candidatus Marsarchaeota G1 archaeon BE_D</name>
    <dbReference type="NCBI Taxonomy" id="1978156"/>
    <lineage>
        <taxon>Archaea</taxon>
        <taxon>Candidatus Marsarchaeota</taxon>
        <taxon>Candidatus Marsarchaeota group 1</taxon>
    </lineage>
</organism>
<dbReference type="NCBIfam" id="TIGR00335">
    <property type="entry name" value="primase_sml"/>
    <property type="match status" value="1"/>
</dbReference>
<dbReference type="GO" id="GO:1990077">
    <property type="term" value="C:primosome complex"/>
    <property type="evidence" value="ECO:0007669"/>
    <property type="project" value="UniProtKB-KW"/>
</dbReference>
<keyword evidence="8 11" id="KW-0460">Magnesium</keyword>
<dbReference type="PANTHER" id="PTHR10536">
    <property type="entry name" value="DNA PRIMASE SMALL SUBUNIT"/>
    <property type="match status" value="1"/>
</dbReference>
<evidence type="ECO:0000256" key="4">
    <source>
        <dbReference type="ARBA" id="ARBA00022679"/>
    </source>
</evidence>
<comment type="caution">
    <text evidence="14">The sequence shown here is derived from an EMBL/GenBank/DDBJ whole genome shotgun (WGS) entry which is preliminary data.</text>
</comment>
<dbReference type="GO" id="GO:0046872">
    <property type="term" value="F:metal ion binding"/>
    <property type="evidence" value="ECO:0007669"/>
    <property type="project" value="UniProtKB-KW"/>
</dbReference>
<name>A0A2R6AKK9_9ARCH</name>
<dbReference type="InterPro" id="IPR023639">
    <property type="entry name" value="DNA_primase_ssu_PriS"/>
</dbReference>
<evidence type="ECO:0000256" key="10">
    <source>
        <dbReference type="ARBA" id="ARBA00023211"/>
    </source>
</evidence>
<dbReference type="InterPro" id="IPR014052">
    <property type="entry name" value="DNA_primase_ssu_euk/arc"/>
</dbReference>
<dbReference type="HAMAP" id="MF_00700">
    <property type="entry name" value="DNA_primase_sml_arc"/>
    <property type="match status" value="1"/>
</dbReference>
<dbReference type="GO" id="GO:0006269">
    <property type="term" value="P:DNA replication, synthesis of primer"/>
    <property type="evidence" value="ECO:0007669"/>
    <property type="project" value="UniProtKB-UniRule"/>
</dbReference>
<keyword evidence="3 11" id="KW-0639">Primosome</keyword>
<comment type="function">
    <text evidence="13">RNA polymerase that catalyzes the synthesis of short RNA molecules used as primers for DNA polymerase during DNA replication.</text>
</comment>
<keyword evidence="10 11" id="KW-0464">Manganese</keyword>
<dbReference type="AlphaFoldDB" id="A0A2R6AKK9"/>
<dbReference type="InterPro" id="IPR002755">
    <property type="entry name" value="DNA_primase_S"/>
</dbReference>
<gene>
    <name evidence="11" type="primary">priS</name>
    <name evidence="14" type="ORF">B9Q02_00420</name>
</gene>
<feature type="active site" evidence="11">
    <location>
        <position position="101"/>
    </location>
</feature>
<comment type="function">
    <text evidence="11">Catalytic subunit of DNA primase, an RNA polymerase that catalyzes the synthesis of short RNA molecules used as primers for DNA polymerase during DNA replication. The small subunit contains the primase catalytic core and has DNA synthesis activity on its own. Binding to the large subunit stabilizes and modulates the activity, increasing the rate of DNA synthesis while decreasing the length of the DNA fragments, and conferring RNA synthesis capability. The DNA polymerase activity may enable DNA primase to also catalyze primer extension after primer synthesis. May also play a role in DNA repair.</text>
</comment>
<keyword evidence="4 11" id="KW-0808">Transferase</keyword>
<dbReference type="SUPFAM" id="SSF56747">
    <property type="entry name" value="Prim-pol domain"/>
    <property type="match status" value="1"/>
</dbReference>
<feature type="active site" evidence="11">
    <location>
        <position position="271"/>
    </location>
</feature>
<evidence type="ECO:0000256" key="3">
    <source>
        <dbReference type="ARBA" id="ARBA00022515"/>
    </source>
</evidence>
<reference evidence="14 15" key="1">
    <citation type="submission" date="2017-04" db="EMBL/GenBank/DDBJ databases">
        <title>Novel microbial lineages endemic to geothermal iron-oxide mats fill important gaps in the evolutionary history of Archaea.</title>
        <authorList>
            <person name="Jay Z.J."/>
            <person name="Beam J.P."/>
            <person name="Dlakic M."/>
            <person name="Rusch D.B."/>
            <person name="Kozubal M.A."/>
            <person name="Inskeep W.P."/>
        </authorList>
    </citation>
    <scope>NUCLEOTIDE SEQUENCE [LARGE SCALE GENOMIC DNA]</scope>
    <source>
        <strain evidence="14">BE_D</strain>
    </source>
</reference>
<evidence type="ECO:0000256" key="8">
    <source>
        <dbReference type="ARBA" id="ARBA00022842"/>
    </source>
</evidence>
<evidence type="ECO:0000256" key="12">
    <source>
        <dbReference type="RuleBase" id="RU003514"/>
    </source>
</evidence>
<evidence type="ECO:0000256" key="1">
    <source>
        <dbReference type="ARBA" id="ARBA00009762"/>
    </source>
</evidence>
<keyword evidence="9 11" id="KW-0804">Transcription</keyword>
<keyword evidence="5 11" id="KW-0548">Nucleotidyltransferase</keyword>
<evidence type="ECO:0000256" key="13">
    <source>
        <dbReference type="RuleBase" id="RU004224"/>
    </source>
</evidence>
<evidence type="ECO:0000256" key="2">
    <source>
        <dbReference type="ARBA" id="ARBA00022478"/>
    </source>
</evidence>
<evidence type="ECO:0000256" key="7">
    <source>
        <dbReference type="ARBA" id="ARBA00022723"/>
    </source>
</evidence>
<proteinExistence type="inferred from homology"/>
<dbReference type="GO" id="GO:0003899">
    <property type="term" value="F:DNA-directed RNA polymerase activity"/>
    <property type="evidence" value="ECO:0007669"/>
    <property type="project" value="UniProtKB-UniRule"/>
</dbReference>
<keyword evidence="7 11" id="KW-0479">Metal-binding</keyword>
<evidence type="ECO:0000256" key="6">
    <source>
        <dbReference type="ARBA" id="ARBA00022705"/>
    </source>
</evidence>
<comment type="cofactor">
    <cofactor evidence="11">
        <name>Mg(2+)</name>
        <dbReference type="ChEBI" id="CHEBI:18420"/>
    </cofactor>
    <cofactor evidence="11">
        <name>Mn(2+)</name>
        <dbReference type="ChEBI" id="CHEBI:29035"/>
    </cofactor>
</comment>
<evidence type="ECO:0000256" key="5">
    <source>
        <dbReference type="ARBA" id="ARBA00022695"/>
    </source>
</evidence>
<dbReference type="Gene3D" id="3.90.920.10">
    <property type="entry name" value="DNA primase, PRIM domain"/>
    <property type="match status" value="1"/>
</dbReference>
<dbReference type="Proteomes" id="UP000240569">
    <property type="component" value="Unassembled WGS sequence"/>
</dbReference>
<dbReference type="EMBL" id="NEXD01000001">
    <property type="protein sequence ID" value="PSN86904.1"/>
    <property type="molecule type" value="Genomic_DNA"/>
</dbReference>
<evidence type="ECO:0000313" key="14">
    <source>
        <dbReference type="EMBL" id="PSN86904.1"/>
    </source>
</evidence>
<sequence>MTDNKKEDQAKLLVNILQEYYKNNAEKVYMPEEFENREFGFSFFDGKFKRHISFHSFDDYKTFLIENVPKDVYYSIALYRNPSIDMQNKGWLGAELPFDLDAEQVLRTSDELLKRGWISSSQYQRIKELAINLIENFLEADFGLKSDDYLVSFSGSRGYHIRIKEKTYLGLDQKARRQIVEYVAIGPSINFPTHQSRFLPFAHDYGWNRKIFLWLKHIDSTAFSADEVALKILAKIKKLNKPSELVITNVERRAFENMFTKALSELTISIDERVTVDVNRLLRAPMTVHGGSGFLVKPLSKSSLEKFDPFVHASMPLNSYRRIIVKEIPFEVSINNETVSPSDQGKTIEVNSALAYYLVIRGGGNILE</sequence>
<keyword evidence="6 11" id="KW-0235">DNA replication</keyword>
<dbReference type="EC" id="2.7.7.-" evidence="11"/>
<comment type="subunit">
    <text evidence="11">Heterodimer of a small subunit (PriS) and a large subunit (PriL).</text>
</comment>
<keyword evidence="2 11" id="KW-0240">DNA-directed RNA polymerase</keyword>
<accession>A0A2R6AKK9</accession>
<feature type="active site" evidence="11">
    <location>
        <position position="99"/>
    </location>
</feature>
<protein>
    <recommendedName>
        <fullName evidence="11">DNA primase small subunit PriS</fullName>
        <ecNumber evidence="11">2.7.7.-</ecNumber>
    </recommendedName>
</protein>
<comment type="similarity">
    <text evidence="1 11 12">Belongs to the eukaryotic-type primase small subunit family.</text>
</comment>